<name>R7TSB5_CAPTE</name>
<dbReference type="OrthoDB" id="10059338at2759"/>
<dbReference type="Proteomes" id="UP000014760">
    <property type="component" value="Unassembled WGS sequence"/>
</dbReference>
<dbReference type="EnsemblMetazoa" id="CapteT194218">
    <property type="protein sequence ID" value="CapteP194218"/>
    <property type="gene ID" value="CapteG194218"/>
</dbReference>
<feature type="region of interest" description="Disordered" evidence="1">
    <location>
        <begin position="974"/>
        <end position="1009"/>
    </location>
</feature>
<dbReference type="PROSITE" id="PS50304">
    <property type="entry name" value="TUDOR"/>
    <property type="match status" value="1"/>
</dbReference>
<reference evidence="3 5" key="2">
    <citation type="journal article" date="2013" name="Nature">
        <title>Insights into bilaterian evolution from three spiralian genomes.</title>
        <authorList>
            <person name="Simakov O."/>
            <person name="Marletaz F."/>
            <person name="Cho S.J."/>
            <person name="Edsinger-Gonzales E."/>
            <person name="Havlak P."/>
            <person name="Hellsten U."/>
            <person name="Kuo D.H."/>
            <person name="Larsson T."/>
            <person name="Lv J."/>
            <person name="Arendt D."/>
            <person name="Savage R."/>
            <person name="Osoegawa K."/>
            <person name="de Jong P."/>
            <person name="Grimwood J."/>
            <person name="Chapman J.A."/>
            <person name="Shapiro H."/>
            <person name="Aerts A."/>
            <person name="Otillar R.P."/>
            <person name="Terry A.Y."/>
            <person name="Boore J.L."/>
            <person name="Grigoriev I.V."/>
            <person name="Lindberg D.R."/>
            <person name="Seaver E.C."/>
            <person name="Weisblat D.A."/>
            <person name="Putnam N.H."/>
            <person name="Rokhsar D.S."/>
        </authorList>
    </citation>
    <scope>NUCLEOTIDE SEQUENCE</scope>
    <source>
        <strain evidence="3 5">I ESC-2004</strain>
    </source>
</reference>
<evidence type="ECO:0000256" key="1">
    <source>
        <dbReference type="SAM" id="MobiDB-lite"/>
    </source>
</evidence>
<dbReference type="OMA" id="CDEVWNT"/>
<dbReference type="HOGENOM" id="CLU_005643_0_0_1"/>
<reference evidence="5" key="1">
    <citation type="submission" date="2012-12" db="EMBL/GenBank/DDBJ databases">
        <authorList>
            <person name="Hellsten U."/>
            <person name="Grimwood J."/>
            <person name="Chapman J.A."/>
            <person name="Shapiro H."/>
            <person name="Aerts A."/>
            <person name="Otillar R.P."/>
            <person name="Terry A.Y."/>
            <person name="Boore J.L."/>
            <person name="Simakov O."/>
            <person name="Marletaz F."/>
            <person name="Cho S.-J."/>
            <person name="Edsinger-Gonzales E."/>
            <person name="Havlak P."/>
            <person name="Kuo D.-H."/>
            <person name="Larsson T."/>
            <person name="Lv J."/>
            <person name="Arendt D."/>
            <person name="Savage R."/>
            <person name="Osoegawa K."/>
            <person name="de Jong P."/>
            <person name="Lindberg D.R."/>
            <person name="Seaver E.C."/>
            <person name="Weisblat D.A."/>
            <person name="Putnam N.H."/>
            <person name="Grigoriev I.V."/>
            <person name="Rokhsar D.S."/>
        </authorList>
    </citation>
    <scope>NUCLEOTIDE SEQUENCE</scope>
    <source>
        <strain evidence="5">I ESC-2004</strain>
    </source>
</reference>
<dbReference type="EMBL" id="AMQN01029469">
    <property type="status" value="NOT_ANNOTATED_CDS"/>
    <property type="molecule type" value="Genomic_DNA"/>
</dbReference>
<dbReference type="InterPro" id="IPR002999">
    <property type="entry name" value="Tudor"/>
</dbReference>
<dbReference type="PANTHER" id="PTHR33480">
    <property type="entry name" value="SET DOMAIN-CONTAINING PROTEIN-RELATED"/>
    <property type="match status" value="1"/>
</dbReference>
<feature type="domain" description="Tudor" evidence="2">
    <location>
        <begin position="44"/>
        <end position="103"/>
    </location>
</feature>
<dbReference type="EMBL" id="KB309569">
    <property type="protein sequence ID" value="ELT93915.1"/>
    <property type="molecule type" value="Genomic_DNA"/>
</dbReference>
<dbReference type="Gene3D" id="2.30.30.140">
    <property type="match status" value="1"/>
</dbReference>
<keyword evidence="5" id="KW-1185">Reference proteome</keyword>
<evidence type="ECO:0000259" key="2">
    <source>
        <dbReference type="PROSITE" id="PS50304"/>
    </source>
</evidence>
<accession>R7TSB5</accession>
<dbReference type="CDD" id="cd04508">
    <property type="entry name" value="Tudor_SF"/>
    <property type="match status" value="1"/>
</dbReference>
<reference evidence="4" key="3">
    <citation type="submission" date="2015-06" db="UniProtKB">
        <authorList>
            <consortium name="EnsemblMetazoa"/>
        </authorList>
    </citation>
    <scope>IDENTIFICATION</scope>
</reference>
<evidence type="ECO:0000313" key="4">
    <source>
        <dbReference type="EnsemblMetazoa" id="CapteP194218"/>
    </source>
</evidence>
<dbReference type="PANTHER" id="PTHR33480:SF1">
    <property type="entry name" value="TYR RECOMBINASE DOMAIN-CONTAINING PROTEIN"/>
    <property type="match status" value="1"/>
</dbReference>
<feature type="compositionally biased region" description="Acidic residues" evidence="1">
    <location>
        <begin position="991"/>
        <end position="1002"/>
    </location>
</feature>
<organism evidence="3">
    <name type="scientific">Capitella teleta</name>
    <name type="common">Polychaete worm</name>
    <dbReference type="NCBI Taxonomy" id="283909"/>
    <lineage>
        <taxon>Eukaryota</taxon>
        <taxon>Metazoa</taxon>
        <taxon>Spiralia</taxon>
        <taxon>Lophotrochozoa</taxon>
        <taxon>Annelida</taxon>
        <taxon>Polychaeta</taxon>
        <taxon>Sedentaria</taxon>
        <taxon>Scolecida</taxon>
        <taxon>Capitellidae</taxon>
        <taxon>Capitella</taxon>
    </lineage>
</organism>
<dbReference type="STRING" id="283909.R7TSB5"/>
<evidence type="ECO:0000313" key="3">
    <source>
        <dbReference type="EMBL" id="ELT93915.1"/>
    </source>
</evidence>
<evidence type="ECO:0000313" key="5">
    <source>
        <dbReference type="Proteomes" id="UP000014760"/>
    </source>
</evidence>
<gene>
    <name evidence="3" type="ORF">CAPTEDRAFT_194218</name>
</gene>
<dbReference type="AlphaFoldDB" id="R7TSB5"/>
<feature type="compositionally biased region" description="Polar residues" evidence="1">
    <location>
        <begin position="412"/>
        <end position="433"/>
    </location>
</feature>
<sequence>MADSDDTSGNRPPFVDSSSDDDIAGTHSHRTRRTVKRIAKPPLEWDKGDVCEALWPPSRSWHKATIISLLSDEAIRVRYHEDGLRRTLKHHQVRQTRKKKTERVLKWLQDQDGCMGDRLFKEKSVTKRPVEERVVDEGPVEEKVVVVQARLVKEGVVDVGPVKERVIDEGPVEERVIDERPVKERVIDEGPVEEKVIDQGPVEERVVDEGPVEERVFDEGPVEERVIDEGPVEERVIDEGPVEERVIDEGPVEEKVIDEGPVEEVLAVVQPRPFEQKVVEKRPDEERVVKERVVHERPVEVFENTFKQLFEDKPSKVQKIECYESKRKRCMEKSSIDGLRNRGMEDVRTDLDDSSCDEYCFLSDDSLHDEHYVPPSNSDYLSDEIPFQASKAIISLTCEIHATHATSKSDDQGNGITIQSTSNIDCTTSTEASPESDDQENGITIQSTSNIDVTTSTEAIPEFDDQGNGITIQSTSNIDGRKWDKKNFCFFCNKPQSKIWRHMQSQHSNESEVQVIESLSAKKERKNKIMKLRNLGNHIHNCQVLKKNSGTLIVYYRPRGKVDNKEYIPCEYCYGYFVRSELWRHKCSFKPSEKKRVVATSYLLLPAPTGASAALSGVLASSRRDDISRILKSDHLILQLGEQLVSGIGNAKDSESNIRGYLRRMARLLQVMRIQESSPNAHLESFLTPSKYRVCLTAAKSLAGYDENKSQYDTPSLALKVGHTLKKCATILEGQRLEKQDNDGASDAVSFRRLLELNWSDEVSRCALRTITKKAMNNPKLLPLTEDIVKLSNKLKQEASKCVSAMNSTGPNDDILSFYKTLNEVTLAAIILFNRKRAGEVSKMNMSHYQTKQAGSGQKLINDSLSPLEQELSKSLQRFEIIGKRGRVVPVLLTRKMAQAVDTLVKYRKKIGIPKDNEFLFPTPSHGGLGHIRGIDALRKLRNEALQVARISKLLIAAQDGNVQIMGKTLEDIEVTPDDEVGGTEYSSEFQVEEGTDLEDAEPGPSQADYDMLDEDLESDSESDKVKSLKKQKRKKVKISERPCARKAWSADEKAAVKRHFSKYYYINELPGKAAIEAAMQIEKALINRTWRNVKDHIRTVRKI</sequence>
<feature type="region of interest" description="Disordered" evidence="1">
    <location>
        <begin position="1"/>
        <end position="35"/>
    </location>
</feature>
<feature type="compositionally biased region" description="Polar residues" evidence="1">
    <location>
        <begin position="441"/>
        <end position="451"/>
    </location>
</feature>
<proteinExistence type="predicted"/>
<feature type="region of interest" description="Disordered" evidence="1">
    <location>
        <begin position="407"/>
        <end position="451"/>
    </location>
</feature>
<dbReference type="SUPFAM" id="SSF63748">
    <property type="entry name" value="Tudor/PWWP/MBT"/>
    <property type="match status" value="1"/>
</dbReference>
<protein>
    <recommendedName>
        <fullName evidence="2">Tudor domain-containing protein</fullName>
    </recommendedName>
</protein>